<dbReference type="HOGENOM" id="CLU_043791_0_0_11"/>
<dbReference type="Proteomes" id="UP000000765">
    <property type="component" value="Chromosome"/>
</dbReference>
<dbReference type="KEGG" id="mul:MUL_1100"/>
<organism evidence="3 4">
    <name type="scientific">Mycobacterium ulcerans (strain Agy99)</name>
    <dbReference type="NCBI Taxonomy" id="362242"/>
    <lineage>
        <taxon>Bacteria</taxon>
        <taxon>Bacillati</taxon>
        <taxon>Actinomycetota</taxon>
        <taxon>Actinomycetes</taxon>
        <taxon>Mycobacteriales</taxon>
        <taxon>Mycobacteriaceae</taxon>
        <taxon>Mycobacterium</taxon>
        <taxon>Mycobacterium ulcerans group</taxon>
    </lineage>
</organism>
<protein>
    <submittedName>
        <fullName evidence="3">Conserved secreted protein</fullName>
    </submittedName>
</protein>
<evidence type="ECO:0000313" key="3">
    <source>
        <dbReference type="EMBL" id="ABL03689.1"/>
    </source>
</evidence>
<feature type="compositionally biased region" description="Basic and acidic residues" evidence="1">
    <location>
        <begin position="539"/>
        <end position="550"/>
    </location>
</feature>
<keyword evidence="2" id="KW-0472">Membrane</keyword>
<sequence length="550" mass="57668">MVRCRHRQGIAAALVPGRGIAGVRGSAGGRAAAVIGSAHHEAVARVDELVLAIGPKLGAPSINRRDVVLVTGPWLAGTSSVITALRRRLPQHRFVESPRLGAGAVPTVVVFVVSAATPMTESDCALLDAAAGHTDVVIAAVTKIDLHRTWREVLAANRAKLAAHAPRYGAVPWVGVAAAPQLGPPGVDDLVATVRTELAAPDIARRNRLRAWHAGLLLAGQRFNRDAAGAGRRARVDGLREERGSVLQRRRQDRTGRTIALRGQIQQARVQLCYFARSRCASVRTELQEDIAGLARQRLADFQSYARGRIDEIVTEVGDGITAQLVEVSREMSLPVDFPPADPLPAVAMPAPPLASRRLETRLMMVLGVGFGLGVALTLSRLLAGLAPGLDLGLTLAGILGCVVVGLAVALWVVRTRALLADRAVLERWTADVLSSLGCTLEQLVASRVLAAETLLATALWGSDEAANARAAAQVSAIDSELREHARAAARAAARRDREMPTIRAALEAVCAELGESGTSSGTATPGTATAGGGAGLPRHSEANGRDFGS</sequence>
<evidence type="ECO:0000256" key="1">
    <source>
        <dbReference type="SAM" id="MobiDB-lite"/>
    </source>
</evidence>
<evidence type="ECO:0000256" key="2">
    <source>
        <dbReference type="SAM" id="Phobius"/>
    </source>
</evidence>
<proteinExistence type="predicted"/>
<name>A0PMX0_MYCUA</name>
<keyword evidence="2" id="KW-1133">Transmembrane helix</keyword>
<evidence type="ECO:0000313" key="4">
    <source>
        <dbReference type="Proteomes" id="UP000000765"/>
    </source>
</evidence>
<feature type="transmembrane region" description="Helical" evidence="2">
    <location>
        <begin position="363"/>
        <end position="386"/>
    </location>
</feature>
<accession>A0PMX0</accession>
<feature type="transmembrane region" description="Helical" evidence="2">
    <location>
        <begin position="392"/>
        <end position="414"/>
    </location>
</feature>
<feature type="region of interest" description="Disordered" evidence="1">
    <location>
        <begin position="516"/>
        <end position="550"/>
    </location>
</feature>
<dbReference type="EMBL" id="CP000325">
    <property type="protein sequence ID" value="ABL03689.1"/>
    <property type="molecule type" value="Genomic_DNA"/>
</dbReference>
<reference evidence="3 4" key="1">
    <citation type="journal article" date="2007" name="Genome Res.">
        <title>Reductive evolution and niche adaptation inferred from the genome of Mycobacterium ulcerans, the causative agent of Buruli ulcer.</title>
        <authorList>
            <person name="Stinear T.P."/>
            <person name="Seemann T."/>
            <person name="Pidot S."/>
            <person name="Frigui W."/>
            <person name="Reysset G."/>
            <person name="Garnier T."/>
            <person name="Meurice G."/>
            <person name="Simon D."/>
            <person name="Bouchier C."/>
            <person name="Ma L."/>
            <person name="Tichit M."/>
            <person name="Porter J.L."/>
            <person name="Ryan J."/>
            <person name="Johnson P.D."/>
            <person name="Davies J.K."/>
            <person name="Jenkin G.A."/>
            <person name="Small P.L."/>
            <person name="Jones L.M."/>
            <person name="Tekaia F."/>
            <person name="Laval F."/>
            <person name="Daffe M."/>
            <person name="Parkhill J."/>
            <person name="Cole S.T."/>
        </authorList>
    </citation>
    <scope>NUCLEOTIDE SEQUENCE [LARGE SCALE GENOMIC DNA]</scope>
    <source>
        <strain evidence="3 4">Agy99</strain>
    </source>
</reference>
<dbReference type="AlphaFoldDB" id="A0PMX0"/>
<gene>
    <name evidence="3" type="ordered locus">MUL_1100</name>
</gene>
<feature type="compositionally biased region" description="Low complexity" evidence="1">
    <location>
        <begin position="516"/>
        <end position="529"/>
    </location>
</feature>
<keyword evidence="2" id="KW-0812">Transmembrane</keyword>
<dbReference type="eggNOG" id="COG0699">
    <property type="taxonomic scope" value="Bacteria"/>
</dbReference>
<dbReference type="SUPFAM" id="SSF52540">
    <property type="entry name" value="P-loop containing nucleoside triphosphate hydrolases"/>
    <property type="match status" value="1"/>
</dbReference>
<dbReference type="InterPro" id="IPR027417">
    <property type="entry name" value="P-loop_NTPase"/>
</dbReference>